<dbReference type="RefSeq" id="YP_009184669.1">
    <property type="nucleotide sequence ID" value="NC_028579.1"/>
</dbReference>
<evidence type="ECO:0000256" key="3">
    <source>
        <dbReference type="ARBA" id="ARBA00023274"/>
    </source>
</evidence>
<reference evidence="6" key="1">
    <citation type="journal article" date="2015" name="BMC Evol. Biol.">
        <title>Chloroplast phylogenomic analysis of chlorophyte green algae identifies a novel lineage sister to the Sphaeropleales (Chlorophyceae).</title>
        <authorList>
            <person name="Lemieux C."/>
            <person name="Vincent A.T."/>
            <person name="Labarre A."/>
            <person name="Otis C."/>
            <person name="Turmel M."/>
        </authorList>
    </citation>
    <scope>NUCLEOTIDE SEQUENCE</scope>
</reference>
<dbReference type="InterPro" id="IPR012677">
    <property type="entry name" value="Nucleotide-bd_a/b_plait_sf"/>
</dbReference>
<dbReference type="InterPro" id="IPR013025">
    <property type="entry name" value="Ribosomal_uL23-like"/>
</dbReference>
<dbReference type="GO" id="GO:0006412">
    <property type="term" value="P:translation"/>
    <property type="evidence" value="ECO:0007669"/>
    <property type="project" value="UniProtKB-UniRule"/>
</dbReference>
<comment type="subunit">
    <text evidence="5">Part of the 50S ribosomal subunit.</text>
</comment>
<dbReference type="GeneID" id="26378224"/>
<organism evidence="6">
    <name type="scientific">Mychonastes jurisii</name>
    <name type="common">Chlorophycean green alga</name>
    <name type="synonym">Pseudodictyosphaerium jurisii</name>
    <dbReference type="NCBI Taxonomy" id="797708"/>
    <lineage>
        <taxon>Eukaryota</taxon>
        <taxon>Viridiplantae</taxon>
        <taxon>Chlorophyta</taxon>
        <taxon>core chlorophytes</taxon>
        <taxon>Chlorophyceae</taxon>
        <taxon>CS clade</taxon>
        <taxon>Sphaeropleales</taxon>
        <taxon>Mychonastaceae</taxon>
        <taxon>Mychonastes</taxon>
    </lineage>
</organism>
<dbReference type="AlphaFoldDB" id="A0A0S2LMX1"/>
<dbReference type="GO" id="GO:0003735">
    <property type="term" value="F:structural constituent of ribosome"/>
    <property type="evidence" value="ECO:0007669"/>
    <property type="project" value="InterPro"/>
</dbReference>
<keyword evidence="2 5" id="KW-0689">Ribosomal protein</keyword>
<geneLocation type="chloroplast" evidence="6"/>
<dbReference type="PANTHER" id="PTHR11620">
    <property type="entry name" value="60S RIBOSOMAL PROTEIN L23A"/>
    <property type="match status" value="1"/>
</dbReference>
<accession>A0A0S2LMX1</accession>
<dbReference type="GO" id="GO:0009507">
    <property type="term" value="C:chloroplast"/>
    <property type="evidence" value="ECO:0007669"/>
    <property type="project" value="UniProtKB-SubCell"/>
</dbReference>
<dbReference type="Pfam" id="PF00276">
    <property type="entry name" value="Ribosomal_L23"/>
    <property type="match status" value="1"/>
</dbReference>
<dbReference type="InterPro" id="IPR012678">
    <property type="entry name" value="Ribosomal_uL23/eL15/eS24_sf"/>
</dbReference>
<dbReference type="GO" id="GO:0019843">
    <property type="term" value="F:rRNA binding"/>
    <property type="evidence" value="ECO:0007669"/>
    <property type="project" value="UniProtKB-UniRule"/>
</dbReference>
<dbReference type="EMBL" id="KT625411">
    <property type="protein sequence ID" value="ALO62734.1"/>
    <property type="molecule type" value="Genomic_DNA"/>
</dbReference>
<gene>
    <name evidence="5 6" type="primary">rpl23</name>
</gene>
<comment type="subcellular location">
    <subcellularLocation>
        <location evidence="5">Plastid</location>
        <location evidence="5">Chloroplast</location>
    </subcellularLocation>
</comment>
<keyword evidence="6" id="KW-0150">Chloroplast</keyword>
<protein>
    <recommendedName>
        <fullName evidence="4 5">Large ribosomal subunit protein uL23c</fullName>
    </recommendedName>
</protein>
<keyword evidence="3 5" id="KW-0687">Ribonucleoprotein</keyword>
<evidence type="ECO:0000256" key="2">
    <source>
        <dbReference type="ARBA" id="ARBA00022980"/>
    </source>
</evidence>
<dbReference type="Gene3D" id="3.30.70.330">
    <property type="match status" value="1"/>
</dbReference>
<dbReference type="SUPFAM" id="SSF54189">
    <property type="entry name" value="Ribosomal proteins S24e, L23 and L15e"/>
    <property type="match status" value="1"/>
</dbReference>
<evidence type="ECO:0000256" key="1">
    <source>
        <dbReference type="ARBA" id="ARBA00006700"/>
    </source>
</evidence>
<keyword evidence="5" id="KW-0699">rRNA-binding</keyword>
<comment type="similarity">
    <text evidence="1 5">Belongs to the universal ribosomal protein uL23 family.</text>
</comment>
<dbReference type="GO" id="GO:1990904">
    <property type="term" value="C:ribonucleoprotein complex"/>
    <property type="evidence" value="ECO:0007669"/>
    <property type="project" value="UniProtKB-KW"/>
</dbReference>
<keyword evidence="6" id="KW-0934">Plastid</keyword>
<dbReference type="GO" id="GO:0005840">
    <property type="term" value="C:ribosome"/>
    <property type="evidence" value="ECO:0007669"/>
    <property type="project" value="UniProtKB-KW"/>
</dbReference>
<dbReference type="HAMAP" id="MF_01369_B">
    <property type="entry name" value="Ribosomal_uL23_B"/>
    <property type="match status" value="1"/>
</dbReference>
<evidence type="ECO:0000313" key="6">
    <source>
        <dbReference type="EMBL" id="ALO62734.1"/>
    </source>
</evidence>
<comment type="function">
    <text evidence="5">Binds to 23S rRNA.</text>
</comment>
<evidence type="ECO:0000256" key="4">
    <source>
        <dbReference type="ARBA" id="ARBA00035287"/>
    </source>
</evidence>
<sequence length="121" mass="14133">MTASNNTEKLSTWRSTMKDHFSPVKMAADLIKYPVITEKSYLAMFQNRQYTFDVDLRLTKPQIKQLFETLFNVNVVGINTHCPPRQRVRLGSKAGYRARYKRVILTLKEGQNLDFQNFQSV</sequence>
<proteinExistence type="inferred from homology"/>
<evidence type="ECO:0000256" key="5">
    <source>
        <dbReference type="HAMAP-Rule" id="MF_01369"/>
    </source>
</evidence>
<name>A0A0S2LMX1_MYCJU</name>
<keyword evidence="5" id="KW-0694">RNA-binding</keyword>